<dbReference type="Pfam" id="PF25045">
    <property type="entry name" value="vWA_Ro60"/>
    <property type="match status" value="1"/>
</dbReference>
<proteinExistence type="inferred from homology"/>
<dbReference type="InterPro" id="IPR037214">
    <property type="entry name" value="TROVE_dom_sf"/>
</dbReference>
<accession>A0A3G4ZLE1</accession>
<sequence length="659" mass="72563">MADMNLVQNVAQNVMGKKPRNDNDETDTEDESSAVFKAIKGREKEMVLNSTGGFVFTVSVPDYVLRVLILGTTVPTYYSSAKDLTSEAVEFIKEKIAAGMGHQILQITRDVYLDGRAPNHGMIAMVHAMLCRAPDIELRLAALAFLTEYRTLSQLYTWKGMHKKVGDSKGFGSAVKKALAKWVLQTEPMQLAYQITKYQSRTSGTETWAIRDLLRCAHIKTGTGEDRGHKVKNPEVAMVGALTAQPIDIVLRYAVSGADEAFKLATVAKLNDHPVVVYLKAVEQAKKLTYLDGDRDTLIGLIHAHRLTREHVPTWGLKNPDVLSALLMNQDKTRVKMPMTAFLRNLNNLTAAGVFDDVTALDLVCGQLRNAKAISASRIHPVQVLLAWFTYKTGKGFRGKNNWTPNQAVCTALEDTFYLSFKNVAPTNKRIFFAIDCSGSMTGTSACPGITNAEAAALMAMVFSRAESVNGNEPIAQHKFMLFTSPYKGGNNKGYGYGAREPNGLYDVSDLITHKAKFEDVYKAVQRSDFGSTNISMPIQHALNFREKFDAFVVITDNELNNGSEHPSQALKRYRTEMNIPAKLVVVATTATKFTIADPADNGMMDICGFDSHAPKIIQDFIRGTVAVPDVPNPVIADDLIDDLADDLDDFELIDGDAD</sequence>
<evidence type="ECO:0000256" key="3">
    <source>
        <dbReference type="ARBA" id="ARBA00022490"/>
    </source>
</evidence>
<organism evidence="9">
    <name type="scientific">Terrestrivirus sp</name>
    <dbReference type="NCBI Taxonomy" id="2487775"/>
    <lineage>
        <taxon>Viruses</taxon>
        <taxon>Varidnaviria</taxon>
        <taxon>Bamfordvirae</taxon>
        <taxon>Nucleocytoviricota</taxon>
        <taxon>Megaviricetes</taxon>
        <taxon>Imitervirales</taxon>
        <taxon>Mimiviridae</taxon>
        <taxon>Klosneuvirinae</taxon>
    </lineage>
</organism>
<dbReference type="PROSITE" id="PS50988">
    <property type="entry name" value="TROVE"/>
    <property type="match status" value="1"/>
</dbReference>
<dbReference type="InterPro" id="IPR040322">
    <property type="entry name" value="TROVE2"/>
</dbReference>
<keyword evidence="4" id="KW-0479">Metal-binding</keyword>
<evidence type="ECO:0000259" key="8">
    <source>
        <dbReference type="PROSITE" id="PS50988"/>
    </source>
</evidence>
<evidence type="ECO:0000256" key="1">
    <source>
        <dbReference type="ARBA" id="ARBA00004496"/>
    </source>
</evidence>
<dbReference type="InterPro" id="IPR002035">
    <property type="entry name" value="VWF_A"/>
</dbReference>
<reference evidence="9" key="1">
    <citation type="submission" date="2018-10" db="EMBL/GenBank/DDBJ databases">
        <title>Hidden diversity of soil giant viruses.</title>
        <authorList>
            <person name="Schulz F."/>
            <person name="Alteio L."/>
            <person name="Goudeau D."/>
            <person name="Ryan E.M."/>
            <person name="Malmstrom R.R."/>
            <person name="Blanchard J."/>
            <person name="Woyke T."/>
        </authorList>
    </citation>
    <scope>NUCLEOTIDE SEQUENCE</scope>
    <source>
        <strain evidence="9">TEV1</strain>
    </source>
</reference>
<comment type="subcellular location">
    <subcellularLocation>
        <location evidence="1">Cytoplasm</location>
    </subcellularLocation>
</comment>
<dbReference type="Gene3D" id="3.40.50.410">
    <property type="entry name" value="von Willebrand factor, type A domain"/>
    <property type="match status" value="1"/>
</dbReference>
<dbReference type="InterPro" id="IPR056800">
    <property type="entry name" value="vWA_Ro60"/>
</dbReference>
<dbReference type="SMART" id="SM00327">
    <property type="entry name" value="VWA"/>
    <property type="match status" value="1"/>
</dbReference>
<protein>
    <submittedName>
        <fullName evidence="9">TROVE domain protein</fullName>
    </submittedName>
</protein>
<gene>
    <name evidence="9" type="ORF">Terrestrivirus2_163</name>
</gene>
<keyword evidence="5" id="KW-0694">RNA-binding</keyword>
<feature type="region of interest" description="Disordered" evidence="7">
    <location>
        <begin position="12"/>
        <end position="32"/>
    </location>
</feature>
<evidence type="ECO:0000256" key="4">
    <source>
        <dbReference type="ARBA" id="ARBA00022723"/>
    </source>
</evidence>
<comment type="similarity">
    <text evidence="2">Belongs to the Ro 60 kDa family.</text>
</comment>
<evidence type="ECO:0000256" key="6">
    <source>
        <dbReference type="ARBA" id="ARBA00023274"/>
    </source>
</evidence>
<evidence type="ECO:0000313" key="9">
    <source>
        <dbReference type="EMBL" id="AYV75655.1"/>
    </source>
</evidence>
<dbReference type="GO" id="GO:0003723">
    <property type="term" value="F:RNA binding"/>
    <property type="evidence" value="ECO:0007669"/>
    <property type="project" value="UniProtKB-KW"/>
</dbReference>
<dbReference type="PANTHER" id="PTHR14202:SF0">
    <property type="entry name" value="RNA-BINDING PROTEIN RO60"/>
    <property type="match status" value="1"/>
</dbReference>
<dbReference type="PANTHER" id="PTHR14202">
    <property type="entry name" value="60 KDA RIBONUCLEOPROTEIN SSA/RO"/>
    <property type="match status" value="1"/>
</dbReference>
<dbReference type="SUPFAM" id="SSF53300">
    <property type="entry name" value="vWA-like"/>
    <property type="match status" value="1"/>
</dbReference>
<evidence type="ECO:0000256" key="7">
    <source>
        <dbReference type="SAM" id="MobiDB-lite"/>
    </source>
</evidence>
<dbReference type="Pfam" id="PF05731">
    <property type="entry name" value="TROVE"/>
    <property type="match status" value="1"/>
</dbReference>
<dbReference type="InterPro" id="IPR036465">
    <property type="entry name" value="vWFA_dom_sf"/>
</dbReference>
<dbReference type="EMBL" id="MK071980">
    <property type="protein sequence ID" value="AYV75655.1"/>
    <property type="molecule type" value="Genomic_DNA"/>
</dbReference>
<dbReference type="GO" id="GO:0046872">
    <property type="term" value="F:metal ion binding"/>
    <property type="evidence" value="ECO:0007669"/>
    <property type="project" value="UniProtKB-KW"/>
</dbReference>
<evidence type="ECO:0000256" key="2">
    <source>
        <dbReference type="ARBA" id="ARBA00007814"/>
    </source>
</evidence>
<keyword evidence="3" id="KW-0963">Cytoplasm</keyword>
<keyword evidence="6" id="KW-0687">Ribonucleoprotein</keyword>
<dbReference type="InterPro" id="IPR008858">
    <property type="entry name" value="TROVE_dom"/>
</dbReference>
<dbReference type="SUPFAM" id="SSF140864">
    <property type="entry name" value="TROVE domain-like"/>
    <property type="match status" value="1"/>
</dbReference>
<feature type="domain" description="TROVE" evidence="8">
    <location>
        <begin position="47"/>
        <end position="429"/>
    </location>
</feature>
<name>A0A3G4ZLE1_9VIRU</name>
<dbReference type="GO" id="GO:1990904">
    <property type="term" value="C:ribonucleoprotein complex"/>
    <property type="evidence" value="ECO:0007669"/>
    <property type="project" value="UniProtKB-KW"/>
</dbReference>
<evidence type="ECO:0000256" key="5">
    <source>
        <dbReference type="ARBA" id="ARBA00022884"/>
    </source>
</evidence>